<evidence type="ECO:0000313" key="2">
    <source>
        <dbReference type="Proteomes" id="UP000015555"/>
    </source>
</evidence>
<accession>S5Y5A0</accession>
<gene>
    <name evidence="1" type="primary">91</name>
    <name evidence="1" type="ORF">REPROBATE_91</name>
</gene>
<organism evidence="1 2">
    <name type="scientific">Mycobacterium phage Reprobate</name>
    <dbReference type="NCBI Taxonomy" id="1340828"/>
    <lineage>
        <taxon>Viruses</taxon>
        <taxon>Duplodnaviria</taxon>
        <taxon>Heunggongvirae</taxon>
        <taxon>Uroviricota</taxon>
        <taxon>Caudoviricetes</taxon>
        <taxon>Bclasvirinae</taxon>
        <taxon>Acadianvirus</taxon>
        <taxon>Acadianvirus reprobate</taxon>
    </lineage>
</organism>
<dbReference type="KEGG" id="vg:16546937"/>
<keyword evidence="2" id="KW-1185">Reference proteome</keyword>
<dbReference type="GeneID" id="16546937"/>
<dbReference type="EMBL" id="KF024727">
    <property type="protein sequence ID" value="AGT12827.1"/>
    <property type="molecule type" value="Genomic_DNA"/>
</dbReference>
<evidence type="ECO:0000313" key="1">
    <source>
        <dbReference type="EMBL" id="AGT12827.1"/>
    </source>
</evidence>
<dbReference type="RefSeq" id="YP_008410012.1">
    <property type="nucleotide sequence ID" value="NC_022064.1"/>
</dbReference>
<reference evidence="2" key="1">
    <citation type="submission" date="2013-05" db="EMBL/GenBank/DDBJ databases">
        <authorList>
            <person name="Gramoney N."/>
            <person name="Khoza Z."/>
            <person name="Mackenzie J.S."/>
            <person name="Masiteng M.B."/>
            <person name="Mhlamvu N.R."/>
            <person name="Moonsamy B."/>
            <person name="Pillay B."/>
            <person name="Larsen M.H."/>
            <person name="Jacobs W.Jr."/>
            <person name="Rubin E.J."/>
            <person name="Kasprowicz V.O."/>
            <person name="Bishai W.R."/>
            <person name="Bowman C.A."/>
            <person name="Russell D.A."/>
            <person name="Jacobs-Sera D."/>
            <person name="Hendrix R.W."/>
            <person name="Hatfull G.F."/>
        </authorList>
    </citation>
    <scope>NUCLEOTIDE SEQUENCE [LARGE SCALE GENOMIC DNA]</scope>
</reference>
<name>S5Y5A0_9CAUD</name>
<proteinExistence type="predicted"/>
<sequence>MTTRTVTVTSWYSLNSEVEHLMDSLVSAAKANGNVTWTDVHPTWAAGFVGGDESSKVAVIDVDSTDGADIAQITLWAVSNLDVDLP</sequence>
<dbReference type="Proteomes" id="UP000015555">
    <property type="component" value="Segment"/>
</dbReference>
<dbReference type="OrthoDB" id="26146at10239"/>
<dbReference type="Pfam" id="PF23946">
    <property type="entry name" value="DUF7280"/>
    <property type="match status" value="1"/>
</dbReference>
<dbReference type="InterPro" id="IPR055704">
    <property type="entry name" value="DUF7280"/>
</dbReference>
<protein>
    <submittedName>
        <fullName evidence="1">Uncharacterized protein</fullName>
    </submittedName>
</protein>